<dbReference type="AlphaFoldDB" id="A0A6C0L833"/>
<accession>A0A6C0L833</accession>
<evidence type="ECO:0000259" key="3">
    <source>
        <dbReference type="Pfam" id="PF00085"/>
    </source>
</evidence>
<proteinExistence type="inferred from homology"/>
<feature type="domain" description="Thioredoxin" evidence="3">
    <location>
        <begin position="25"/>
        <end position="117"/>
    </location>
</feature>
<reference evidence="4" key="1">
    <citation type="journal article" date="2020" name="Nature">
        <title>Giant virus diversity and host interactions through global metagenomics.</title>
        <authorList>
            <person name="Schulz F."/>
            <person name="Roux S."/>
            <person name="Paez-Espino D."/>
            <person name="Jungbluth S."/>
            <person name="Walsh D.A."/>
            <person name="Denef V.J."/>
            <person name="McMahon K.D."/>
            <person name="Konstantinidis K.T."/>
            <person name="Eloe-Fadrosh E.A."/>
            <person name="Kyrpides N.C."/>
            <person name="Woyke T."/>
        </authorList>
    </citation>
    <scope>NUCLEOTIDE SEQUENCE</scope>
    <source>
        <strain evidence="4">GVMAG-M-3300027759-42</strain>
    </source>
</reference>
<evidence type="ECO:0000256" key="1">
    <source>
        <dbReference type="ARBA" id="ARBA00006347"/>
    </source>
</evidence>
<dbReference type="GO" id="GO:0003756">
    <property type="term" value="F:protein disulfide isomerase activity"/>
    <property type="evidence" value="ECO:0007669"/>
    <property type="project" value="TreeGrafter"/>
</dbReference>
<comment type="similarity">
    <text evidence="1">Belongs to the protein disulfide isomerase family.</text>
</comment>
<organism evidence="4">
    <name type="scientific">viral metagenome</name>
    <dbReference type="NCBI Taxonomy" id="1070528"/>
    <lineage>
        <taxon>unclassified sequences</taxon>
        <taxon>metagenomes</taxon>
        <taxon>organismal metagenomes</taxon>
    </lineage>
</organism>
<keyword evidence="2" id="KW-0732">Signal</keyword>
<dbReference type="InterPro" id="IPR051063">
    <property type="entry name" value="PDI"/>
</dbReference>
<dbReference type="GO" id="GO:0005783">
    <property type="term" value="C:endoplasmic reticulum"/>
    <property type="evidence" value="ECO:0007669"/>
    <property type="project" value="TreeGrafter"/>
</dbReference>
<protein>
    <recommendedName>
        <fullName evidence="3">Thioredoxin domain-containing protein</fullName>
    </recommendedName>
</protein>
<dbReference type="PANTHER" id="PTHR45672:SF3">
    <property type="entry name" value="THIOREDOXIN DOMAIN-CONTAINING PROTEIN 5"/>
    <property type="match status" value="1"/>
</dbReference>
<dbReference type="EMBL" id="MN740443">
    <property type="protein sequence ID" value="QHU26577.1"/>
    <property type="molecule type" value="Genomic_DNA"/>
</dbReference>
<dbReference type="CDD" id="cd02961">
    <property type="entry name" value="PDI_a_family"/>
    <property type="match status" value="1"/>
</dbReference>
<name>A0A6C0L833_9ZZZZ</name>
<sequence length="190" mass="21601">MQRKTRKNRSNKTQKKHAAVVTIGLIYANWCGHCQSLKPEWKKMKYNVMKTPSYKSGNYKFMEIEDADKSKDSKINAINSRLQGGKLEANGYPTIFKIHGGKVHYYEGERNAHGLQGWFLGQNHQSNEKEMEQPAVNGVQGIFQRMFGGKTKKNNKMKKRIRGGKNPYPAGTDAYNCYEAGGSWNGSRCD</sequence>
<dbReference type="Gene3D" id="3.40.30.10">
    <property type="entry name" value="Glutaredoxin"/>
    <property type="match status" value="1"/>
</dbReference>
<evidence type="ECO:0000313" key="4">
    <source>
        <dbReference type="EMBL" id="QHU26577.1"/>
    </source>
</evidence>
<dbReference type="Pfam" id="PF00085">
    <property type="entry name" value="Thioredoxin"/>
    <property type="match status" value="1"/>
</dbReference>
<dbReference type="GO" id="GO:0006457">
    <property type="term" value="P:protein folding"/>
    <property type="evidence" value="ECO:0007669"/>
    <property type="project" value="TreeGrafter"/>
</dbReference>
<dbReference type="PANTHER" id="PTHR45672">
    <property type="entry name" value="PROTEIN DISULFIDE-ISOMERASE C17H9.14C-RELATED"/>
    <property type="match status" value="1"/>
</dbReference>
<evidence type="ECO:0000256" key="2">
    <source>
        <dbReference type="ARBA" id="ARBA00022729"/>
    </source>
</evidence>
<dbReference type="SUPFAM" id="SSF52833">
    <property type="entry name" value="Thioredoxin-like"/>
    <property type="match status" value="1"/>
</dbReference>
<dbReference type="InterPro" id="IPR036249">
    <property type="entry name" value="Thioredoxin-like_sf"/>
</dbReference>
<dbReference type="InterPro" id="IPR013766">
    <property type="entry name" value="Thioredoxin_domain"/>
</dbReference>